<sequence length="215" mass="22650">MAKKPTPPAPTMVLLVRHGQTPTTGATLPGRAKGLHLADSGVAQAQAAAERIAGLKNVAAVYASPLERTRETAKPIAAARGLKVQIHRGLLECEFGDWTGAKLSDLRKLPEWRTVQSYPSGFRFPNGESFAEMQTRMVGTIDELVARHPGQTIVAVSHADPIKAALAQALGTHLDLFQRIVVSPCSISAVLYSSGGPAVLASNSTGDDLARLGLS</sequence>
<proteinExistence type="predicted"/>
<dbReference type="PANTHER" id="PTHR48100">
    <property type="entry name" value="BROAD-SPECIFICITY PHOSPHATASE YOR283W-RELATED"/>
    <property type="match status" value="1"/>
</dbReference>
<dbReference type="EMBL" id="CAEMXZ010000175">
    <property type="protein sequence ID" value="CAB4324587.1"/>
    <property type="molecule type" value="Genomic_DNA"/>
</dbReference>
<dbReference type="InterPro" id="IPR013078">
    <property type="entry name" value="His_Pase_superF_clade-1"/>
</dbReference>
<dbReference type="NCBIfam" id="TIGR03848">
    <property type="entry name" value="MSMEG_4193"/>
    <property type="match status" value="1"/>
</dbReference>
<dbReference type="Pfam" id="PF00300">
    <property type="entry name" value="His_Phos_1"/>
    <property type="match status" value="1"/>
</dbReference>
<accession>A0A6J5YJ63</accession>
<dbReference type="AlphaFoldDB" id="A0A6J5YJ63"/>
<dbReference type="PANTHER" id="PTHR48100:SF2">
    <property type="entry name" value="CONSERVED PROTEIN"/>
    <property type="match status" value="1"/>
</dbReference>
<dbReference type="EMBL" id="CAFBNC010000011">
    <property type="protein sequence ID" value="CAB4926172.1"/>
    <property type="molecule type" value="Genomic_DNA"/>
</dbReference>
<dbReference type="InterPro" id="IPR029033">
    <property type="entry name" value="His_PPase_superfam"/>
</dbReference>
<name>A0A6J5YJ63_9ZZZZ</name>
<evidence type="ECO:0000313" key="2">
    <source>
        <dbReference type="EMBL" id="CAB4926172.1"/>
    </source>
</evidence>
<organism evidence="1">
    <name type="scientific">freshwater metagenome</name>
    <dbReference type="NCBI Taxonomy" id="449393"/>
    <lineage>
        <taxon>unclassified sequences</taxon>
        <taxon>metagenomes</taxon>
        <taxon>ecological metagenomes</taxon>
    </lineage>
</organism>
<dbReference type="Gene3D" id="3.40.50.1240">
    <property type="entry name" value="Phosphoglycerate mutase-like"/>
    <property type="match status" value="1"/>
</dbReference>
<gene>
    <name evidence="1" type="ORF">UFOPK1392_02362</name>
    <name evidence="2" type="ORF">UFOPK3733_00386</name>
</gene>
<reference evidence="1" key="1">
    <citation type="submission" date="2020-05" db="EMBL/GenBank/DDBJ databases">
        <authorList>
            <person name="Chiriac C."/>
            <person name="Salcher M."/>
            <person name="Ghai R."/>
            <person name="Kavagutti S V."/>
        </authorList>
    </citation>
    <scope>NUCLEOTIDE SEQUENCE</scope>
</reference>
<dbReference type="CDD" id="cd07067">
    <property type="entry name" value="HP_PGM_like"/>
    <property type="match status" value="1"/>
</dbReference>
<protein>
    <submittedName>
        <fullName evidence="1">Unannotated protein</fullName>
    </submittedName>
</protein>
<dbReference type="InterPro" id="IPR022492">
    <property type="entry name" value="Phosphomutase_MSMEG4193_put"/>
</dbReference>
<dbReference type="SUPFAM" id="SSF53254">
    <property type="entry name" value="Phosphoglycerate mutase-like"/>
    <property type="match status" value="1"/>
</dbReference>
<dbReference type="SMART" id="SM00855">
    <property type="entry name" value="PGAM"/>
    <property type="match status" value="1"/>
</dbReference>
<dbReference type="GO" id="GO:0005737">
    <property type="term" value="C:cytoplasm"/>
    <property type="evidence" value="ECO:0007669"/>
    <property type="project" value="TreeGrafter"/>
</dbReference>
<dbReference type="InterPro" id="IPR050275">
    <property type="entry name" value="PGM_Phosphatase"/>
</dbReference>
<dbReference type="GO" id="GO:0016791">
    <property type="term" value="F:phosphatase activity"/>
    <property type="evidence" value="ECO:0007669"/>
    <property type="project" value="TreeGrafter"/>
</dbReference>
<evidence type="ECO:0000313" key="1">
    <source>
        <dbReference type="EMBL" id="CAB4324587.1"/>
    </source>
</evidence>